<protein>
    <recommendedName>
        <fullName evidence="4">SMODS-associating 2TM beta-strand rich effector domain-containing protein</fullName>
    </recommendedName>
</protein>
<accession>A0ABU9IN73</accession>
<comment type="caution">
    <text evidence="2">The sequence shown here is derived from an EMBL/GenBank/DDBJ whole genome shotgun (WGS) entry which is preliminary data.</text>
</comment>
<dbReference type="EMBL" id="JBBYHS010000008">
    <property type="protein sequence ID" value="MEL1253905.1"/>
    <property type="molecule type" value="Genomic_DNA"/>
</dbReference>
<evidence type="ECO:0008006" key="4">
    <source>
        <dbReference type="Google" id="ProtNLM"/>
    </source>
</evidence>
<keyword evidence="1" id="KW-1133">Transmembrane helix</keyword>
<name>A0ABU9IN73_9FLAO</name>
<feature type="transmembrane region" description="Helical" evidence="1">
    <location>
        <begin position="34"/>
        <end position="58"/>
    </location>
</feature>
<dbReference type="RefSeq" id="WP_341691756.1">
    <property type="nucleotide sequence ID" value="NZ_JBBYHS010000008.1"/>
</dbReference>
<keyword evidence="1" id="KW-0812">Transmembrane</keyword>
<sequence>MKINPIIIFNFFLFSFFAGGLWLDYFLFKIKIGYLPIIIVSGILIIILYIMYAINFGIPISDKTGKKIEEKKRKLAYTEKTITIDIPILEKKVIIYWDNIEAIFLLNKPPLDGEYHNFEYSIILNSEPNTVKYNIQSWYNRISLFPEPKRKGLPIIRINDDNNIDFHTFNEAINKYLVKVNLETSSYLKLKFGNEIQNIKSENTTTKIIDGQLKTLGFYKIFDRENNLNDYNLNTFRKETDNKN</sequence>
<reference evidence="2 3" key="1">
    <citation type="submission" date="2024-04" db="EMBL/GenBank/DDBJ databases">
        <title>Flavobacterium sp. DGU38 16S ribosomal RNA gene Genome sequencing and assembly.</title>
        <authorList>
            <person name="Park S."/>
        </authorList>
    </citation>
    <scope>NUCLEOTIDE SEQUENCE [LARGE SCALE GENOMIC DNA]</scope>
    <source>
        <strain evidence="2 3">DGU38</strain>
    </source>
</reference>
<keyword evidence="1" id="KW-0472">Membrane</keyword>
<evidence type="ECO:0000256" key="1">
    <source>
        <dbReference type="SAM" id="Phobius"/>
    </source>
</evidence>
<dbReference type="Proteomes" id="UP001485226">
    <property type="component" value="Unassembled WGS sequence"/>
</dbReference>
<evidence type="ECO:0000313" key="2">
    <source>
        <dbReference type="EMBL" id="MEL1253905.1"/>
    </source>
</evidence>
<feature type="transmembrane region" description="Helical" evidence="1">
    <location>
        <begin position="7"/>
        <end position="28"/>
    </location>
</feature>
<organism evidence="2 3">
    <name type="scientific">Flavobacterium calami</name>
    <dbReference type="NCBI Taxonomy" id="3139144"/>
    <lineage>
        <taxon>Bacteria</taxon>
        <taxon>Pseudomonadati</taxon>
        <taxon>Bacteroidota</taxon>
        <taxon>Flavobacteriia</taxon>
        <taxon>Flavobacteriales</taxon>
        <taxon>Flavobacteriaceae</taxon>
        <taxon>Flavobacterium</taxon>
    </lineage>
</organism>
<keyword evidence="3" id="KW-1185">Reference proteome</keyword>
<proteinExistence type="predicted"/>
<evidence type="ECO:0000313" key="3">
    <source>
        <dbReference type="Proteomes" id="UP001485226"/>
    </source>
</evidence>
<gene>
    <name evidence="2" type="ORF">AAEO57_08965</name>
</gene>